<feature type="coiled-coil region" evidence="4">
    <location>
        <begin position="213"/>
        <end position="240"/>
    </location>
</feature>
<dbReference type="Gene3D" id="1.10.287.1490">
    <property type="match status" value="1"/>
</dbReference>
<evidence type="ECO:0000313" key="6">
    <source>
        <dbReference type="Proteomes" id="UP000695000"/>
    </source>
</evidence>
<reference evidence="7" key="1">
    <citation type="submission" date="2025-08" db="UniProtKB">
        <authorList>
            <consortium name="RefSeq"/>
        </authorList>
    </citation>
    <scope>IDENTIFICATION</scope>
    <source>
        <tissue evidence="7">Whole Larva</tissue>
    </source>
</reference>
<organism evidence="6 7">
    <name type="scientific">Nicrophorus vespilloides</name>
    <name type="common">Boreal carrion beetle</name>
    <dbReference type="NCBI Taxonomy" id="110193"/>
    <lineage>
        <taxon>Eukaryota</taxon>
        <taxon>Metazoa</taxon>
        <taxon>Ecdysozoa</taxon>
        <taxon>Arthropoda</taxon>
        <taxon>Hexapoda</taxon>
        <taxon>Insecta</taxon>
        <taxon>Pterygota</taxon>
        <taxon>Neoptera</taxon>
        <taxon>Endopterygota</taxon>
        <taxon>Coleoptera</taxon>
        <taxon>Polyphaga</taxon>
        <taxon>Staphyliniformia</taxon>
        <taxon>Silphidae</taxon>
        <taxon>Nicrophorinae</taxon>
        <taxon>Nicrophorus</taxon>
    </lineage>
</organism>
<dbReference type="GeneID" id="108566366"/>
<dbReference type="InterPro" id="IPR001841">
    <property type="entry name" value="Znf_RING"/>
</dbReference>
<feature type="coiled-coil region" evidence="4">
    <location>
        <begin position="92"/>
        <end position="164"/>
    </location>
</feature>
<name>A0ABM1N4F4_NICVS</name>
<evidence type="ECO:0000256" key="3">
    <source>
        <dbReference type="PROSITE-ProRule" id="PRU00175"/>
    </source>
</evidence>
<dbReference type="PROSITE" id="PS50089">
    <property type="entry name" value="ZF_RING_2"/>
    <property type="match status" value="1"/>
</dbReference>
<dbReference type="SMART" id="SM00184">
    <property type="entry name" value="RING"/>
    <property type="match status" value="1"/>
</dbReference>
<evidence type="ECO:0000259" key="5">
    <source>
        <dbReference type="PROSITE" id="PS50089"/>
    </source>
</evidence>
<sequence length="427" mass="48797">MNIQCIICSDLFLPSSEIYSTKCGHMFHYVCLVQWMDRSKTCPQCRQKCTDKCIHRIYVNLQTTEGISEDIGTLQNRVDSLQFQVKLKDLDIKKYTEQASKYKSQNAGLRKELTDLENKVRTLESVIRALKEQVQFFKDKSRENDRVNDEMLRLKERLKAMENTQVALYGSTDQVNEMLRHNNNPESLTILVSTLKRELQETDRNRKITLSKLQMLQKTHHQIKKENEALKNNNKILASDIEVHKNCESERKYLKGKILELKNKIDLNRSVSHTPDRSVQRIIAESPAPQQINLNDAVDIIDLSNIESPTVNERVKQIMDSDSPYLPVKSNTVGLMNAKFSIANGPSTSQKPISVPANKFSIFKGGMPKTDTLKVSKPEYNYNGLGGHSKEDIFPSPIRASVPLKRIKSNSIISSSKFRKLSANKKV</sequence>
<evidence type="ECO:0000256" key="1">
    <source>
        <dbReference type="ARBA" id="ARBA00022771"/>
    </source>
</evidence>
<dbReference type="SUPFAM" id="SSF57850">
    <property type="entry name" value="RING/U-box"/>
    <property type="match status" value="1"/>
</dbReference>
<evidence type="ECO:0000256" key="4">
    <source>
        <dbReference type="SAM" id="Coils"/>
    </source>
</evidence>
<protein>
    <submittedName>
        <fullName evidence="7">E3 ubiquitin-protein ligase TRAIP</fullName>
    </submittedName>
</protein>
<dbReference type="Pfam" id="PF13639">
    <property type="entry name" value="zf-RING_2"/>
    <property type="match status" value="1"/>
</dbReference>
<feature type="domain" description="RING-type" evidence="5">
    <location>
        <begin position="5"/>
        <end position="46"/>
    </location>
</feature>
<evidence type="ECO:0000313" key="7">
    <source>
        <dbReference type="RefSeq" id="XP_017781704.1"/>
    </source>
</evidence>
<dbReference type="PANTHER" id="PTHR46569:SF1">
    <property type="entry name" value="E3 UBIQUITIN-PROTEIN LIGASE RFWD3-RELATED"/>
    <property type="match status" value="1"/>
</dbReference>
<dbReference type="Gene3D" id="3.30.40.10">
    <property type="entry name" value="Zinc/RING finger domain, C3HC4 (zinc finger)"/>
    <property type="match status" value="1"/>
</dbReference>
<dbReference type="InterPro" id="IPR013083">
    <property type="entry name" value="Znf_RING/FYVE/PHD"/>
</dbReference>
<keyword evidence="6" id="KW-1185">Reference proteome</keyword>
<keyword evidence="2" id="KW-0862">Zinc</keyword>
<gene>
    <name evidence="7" type="primary">LOC108566366</name>
</gene>
<accession>A0ABM1N4F4</accession>
<dbReference type="Proteomes" id="UP000695000">
    <property type="component" value="Unplaced"/>
</dbReference>
<dbReference type="InterPro" id="IPR052639">
    <property type="entry name" value="TRAIP_ubiq-protein_ligase"/>
</dbReference>
<keyword evidence="1 3" id="KW-0863">Zinc-finger</keyword>
<keyword evidence="4" id="KW-0175">Coiled coil</keyword>
<keyword evidence="1 3" id="KW-0479">Metal-binding</keyword>
<dbReference type="PANTHER" id="PTHR46569">
    <property type="entry name" value="E3 UBIQUITIN-PROTEIN LIGASE TRAIP"/>
    <property type="match status" value="1"/>
</dbReference>
<evidence type="ECO:0000256" key="2">
    <source>
        <dbReference type="ARBA" id="ARBA00022833"/>
    </source>
</evidence>
<proteinExistence type="predicted"/>
<dbReference type="RefSeq" id="XP_017781704.1">
    <property type="nucleotide sequence ID" value="XM_017926215.1"/>
</dbReference>